<evidence type="ECO:0000313" key="1">
    <source>
        <dbReference type="EMBL" id="GHC41069.1"/>
    </source>
</evidence>
<gene>
    <name evidence="1" type="ORF">GCM10007100_02130</name>
</gene>
<dbReference type="Proteomes" id="UP000644507">
    <property type="component" value="Unassembled WGS sequence"/>
</dbReference>
<reference evidence="1" key="1">
    <citation type="journal article" date="2014" name="Int. J. Syst. Evol. Microbiol.">
        <title>Complete genome sequence of Corynebacterium casei LMG S-19264T (=DSM 44701T), isolated from a smear-ripened cheese.</title>
        <authorList>
            <consortium name="US DOE Joint Genome Institute (JGI-PGF)"/>
            <person name="Walter F."/>
            <person name="Albersmeier A."/>
            <person name="Kalinowski J."/>
            <person name="Ruckert C."/>
        </authorList>
    </citation>
    <scope>NUCLEOTIDE SEQUENCE</scope>
    <source>
        <strain evidence="1">KCTC 12988</strain>
    </source>
</reference>
<organism evidence="1 2">
    <name type="scientific">Roseibacillus persicicus</name>
    <dbReference type="NCBI Taxonomy" id="454148"/>
    <lineage>
        <taxon>Bacteria</taxon>
        <taxon>Pseudomonadati</taxon>
        <taxon>Verrucomicrobiota</taxon>
        <taxon>Verrucomicrobiia</taxon>
        <taxon>Verrucomicrobiales</taxon>
        <taxon>Verrucomicrobiaceae</taxon>
        <taxon>Roseibacillus</taxon>
    </lineage>
</organism>
<keyword evidence="2" id="KW-1185">Reference proteome</keyword>
<accession>A0A918TCQ0</accession>
<sequence>MPINDRDLTEGALSWVTAFDGTLMKGDRRFHKEGNGSGWLHPYGSGWFLHTSGAIDPTWEVFGELLRNENALTVEGPNRLANVSNRSFWDGDLQFQKNGSIEGWQNGVSFQGELLAHAIEYEKVADLPAGKDAEVSREGLTLRYEANLSSKSPKNPRFSVEEVQRSRLPSYVNDVSWLFVFVSESGDLVLSANLNGFGVVAHFAGVQIESSDLEFKLNPYRGKPLTKDEYSKGRLMVFRTQVRRVGRLAVNEEVGAPNPRTRQNPYYGISDVGPSSANAALSLLADSRPEVEGATKEQVGGRIRQILSSFPLKLKGDDLAEFAIEHGELLLEAEVLSRDGTALRAFEKGAGEELKGAFIERLELLPNSAMSTLVERGWGEDALPKIETLIAEGRASENVLRLGIYLGSKKAIDAGLARARKSAGDELVMALSEVAGLESQLSEALEASIPQVKGRLSERILTGRGSIETGGWAGALRLGNRKMLEAFLESISLSDDNSTAYSLFGDRTKRDYFILASNDSEKKWSRYQAEDFQWDGLREKWIYQERGESQ</sequence>
<reference evidence="1" key="2">
    <citation type="submission" date="2020-09" db="EMBL/GenBank/DDBJ databases">
        <authorList>
            <person name="Sun Q."/>
            <person name="Kim S."/>
        </authorList>
    </citation>
    <scope>NUCLEOTIDE SEQUENCE</scope>
    <source>
        <strain evidence="1">KCTC 12988</strain>
    </source>
</reference>
<dbReference type="AlphaFoldDB" id="A0A918TCQ0"/>
<comment type="caution">
    <text evidence="1">The sequence shown here is derived from an EMBL/GenBank/DDBJ whole genome shotgun (WGS) entry which is preliminary data.</text>
</comment>
<dbReference type="EMBL" id="BMXI01000001">
    <property type="protein sequence ID" value="GHC41069.1"/>
    <property type="molecule type" value="Genomic_DNA"/>
</dbReference>
<name>A0A918TCQ0_9BACT</name>
<evidence type="ECO:0000313" key="2">
    <source>
        <dbReference type="Proteomes" id="UP000644507"/>
    </source>
</evidence>
<protein>
    <submittedName>
        <fullName evidence="1">Uncharacterized protein</fullName>
    </submittedName>
</protein>
<proteinExistence type="predicted"/>